<keyword evidence="5" id="KW-0732">Signal</keyword>
<evidence type="ECO:0000256" key="11">
    <source>
        <dbReference type="ARBA" id="ARBA00023180"/>
    </source>
</evidence>
<feature type="domain" description="Protein kinase" evidence="14">
    <location>
        <begin position="28"/>
        <end position="260"/>
    </location>
</feature>
<keyword evidence="9" id="KW-1133">Transmembrane helix</keyword>
<dbReference type="OMA" id="YPINHST"/>
<evidence type="ECO:0000259" key="14">
    <source>
        <dbReference type="PROSITE" id="PS50011"/>
    </source>
</evidence>
<feature type="binding site" evidence="12">
    <location>
        <position position="56"/>
    </location>
    <ligand>
        <name>ATP</name>
        <dbReference type="ChEBI" id="CHEBI:30616"/>
    </ligand>
</feature>
<dbReference type="PROSITE" id="PS00108">
    <property type="entry name" value="PROTEIN_KINASE_ST"/>
    <property type="match status" value="1"/>
</dbReference>
<dbReference type="Gene3D" id="1.10.510.10">
    <property type="entry name" value="Transferase(Phosphotransferase) domain 1"/>
    <property type="match status" value="1"/>
</dbReference>
<dbReference type="InterPro" id="IPR017441">
    <property type="entry name" value="Protein_kinase_ATP_BS"/>
</dbReference>
<accession>A0A058ZYK4</accession>
<dbReference type="InterPro" id="IPR011009">
    <property type="entry name" value="Kinase-like_dom_sf"/>
</dbReference>
<organism evidence="15">
    <name type="scientific">Eucalyptus grandis</name>
    <name type="common">Flooded gum</name>
    <dbReference type="NCBI Taxonomy" id="71139"/>
    <lineage>
        <taxon>Eukaryota</taxon>
        <taxon>Viridiplantae</taxon>
        <taxon>Streptophyta</taxon>
        <taxon>Embryophyta</taxon>
        <taxon>Tracheophyta</taxon>
        <taxon>Spermatophyta</taxon>
        <taxon>Magnoliopsida</taxon>
        <taxon>eudicotyledons</taxon>
        <taxon>Gunneridae</taxon>
        <taxon>Pentapetalae</taxon>
        <taxon>rosids</taxon>
        <taxon>malvids</taxon>
        <taxon>Myrtales</taxon>
        <taxon>Myrtaceae</taxon>
        <taxon>Myrtoideae</taxon>
        <taxon>Eucalypteae</taxon>
        <taxon>Eucalyptus</taxon>
    </lineage>
</organism>
<reference evidence="15" key="1">
    <citation type="submission" date="2013-07" db="EMBL/GenBank/DDBJ databases">
        <title>The genome of Eucalyptus grandis.</title>
        <authorList>
            <person name="Schmutz J."/>
            <person name="Hayes R."/>
            <person name="Myburg A."/>
            <person name="Tuskan G."/>
            <person name="Grattapaglia D."/>
            <person name="Rokhsar D.S."/>
        </authorList>
    </citation>
    <scope>NUCLEOTIDE SEQUENCE</scope>
    <source>
        <tissue evidence="15">Leaf extractions</tissue>
    </source>
</reference>
<dbReference type="InterPro" id="IPR008271">
    <property type="entry name" value="Ser/Thr_kinase_AS"/>
</dbReference>
<dbReference type="EMBL" id="KK198763">
    <property type="protein sequence ID" value="KCW46524.1"/>
    <property type="molecule type" value="Genomic_DNA"/>
</dbReference>
<keyword evidence="11" id="KW-0325">Glycoprotein</keyword>
<dbReference type="PROSITE" id="PS00107">
    <property type="entry name" value="PROTEIN_KINASE_ATP"/>
    <property type="match status" value="1"/>
</dbReference>
<keyword evidence="3" id="KW-0808">Transferase</keyword>
<evidence type="ECO:0000256" key="3">
    <source>
        <dbReference type="ARBA" id="ARBA00022679"/>
    </source>
</evidence>
<dbReference type="SUPFAM" id="SSF56112">
    <property type="entry name" value="Protein kinase-like (PK-like)"/>
    <property type="match status" value="1"/>
</dbReference>
<dbReference type="InParanoid" id="A0A058ZYK4"/>
<evidence type="ECO:0000256" key="12">
    <source>
        <dbReference type="PROSITE-ProRule" id="PRU10141"/>
    </source>
</evidence>
<evidence type="ECO:0000256" key="1">
    <source>
        <dbReference type="ARBA" id="ARBA00004479"/>
    </source>
</evidence>
<dbReference type="PROSITE" id="PS50011">
    <property type="entry name" value="PROTEIN_KINASE_DOM"/>
    <property type="match status" value="1"/>
</dbReference>
<dbReference type="Gramene" id="KCW46524">
    <property type="protein sequence ID" value="KCW46524"/>
    <property type="gene ID" value="EUGRSUZ_K00354"/>
</dbReference>
<sequence>MDKNSEEFLQVHDMLIRYSYSNVKKVIKNFKHKLGEGCYGSVYKGSLRSNNEVAIKILKQSKALGQGFISEFATIERIDDVNVVQLIGFCFEGLKQALVYDFMSNGSLDKLIFLRKKIYEITLGVARGIEYLHQGCEMQILHFDIKPRNILLDKNFTPKVPDFGLMKLYPINHSTVSFTTARGTLGHMAPKLFYKNIGGVSYKVDVDSFGMLLMEMVGRRKNIHADAEHSSQIYFHYGCTTKLMKAKLLKWKKLRKRKGM</sequence>
<evidence type="ECO:0000256" key="9">
    <source>
        <dbReference type="ARBA" id="ARBA00022989"/>
    </source>
</evidence>
<protein>
    <recommendedName>
        <fullName evidence="14">Protein kinase domain-containing protein</fullName>
    </recommendedName>
</protein>
<dbReference type="InterPro" id="IPR000719">
    <property type="entry name" value="Prot_kinase_dom"/>
</dbReference>
<comment type="subcellular location">
    <subcellularLocation>
        <location evidence="1">Membrane</location>
        <topology evidence="1">Single-pass type I membrane protein</topology>
    </subcellularLocation>
</comment>
<dbReference type="SMART" id="SM00220">
    <property type="entry name" value="S_TKc"/>
    <property type="match status" value="1"/>
</dbReference>
<dbReference type="Pfam" id="PF00069">
    <property type="entry name" value="Pkinase"/>
    <property type="match status" value="1"/>
</dbReference>
<proteinExistence type="inferred from homology"/>
<name>A0A058ZYK4_EUCGR</name>
<evidence type="ECO:0000256" key="6">
    <source>
        <dbReference type="ARBA" id="ARBA00022741"/>
    </source>
</evidence>
<evidence type="ECO:0000313" key="15">
    <source>
        <dbReference type="EMBL" id="KCW46524.1"/>
    </source>
</evidence>
<evidence type="ECO:0000256" key="2">
    <source>
        <dbReference type="ARBA" id="ARBA00022527"/>
    </source>
</evidence>
<keyword evidence="2 13" id="KW-0723">Serine/threonine-protein kinase</keyword>
<dbReference type="Gene3D" id="3.30.200.20">
    <property type="entry name" value="Phosphorylase Kinase, domain 1"/>
    <property type="match status" value="1"/>
</dbReference>
<dbReference type="AlphaFoldDB" id="A0A058ZYK4"/>
<evidence type="ECO:0000256" key="4">
    <source>
        <dbReference type="ARBA" id="ARBA00022692"/>
    </source>
</evidence>
<keyword evidence="6 12" id="KW-0547">Nucleotide-binding</keyword>
<comment type="similarity">
    <text evidence="13">Belongs to the protein kinase superfamily.</text>
</comment>
<evidence type="ECO:0000256" key="13">
    <source>
        <dbReference type="RuleBase" id="RU000304"/>
    </source>
</evidence>
<keyword evidence="8 12" id="KW-0067">ATP-binding</keyword>
<keyword evidence="4" id="KW-0812">Transmembrane</keyword>
<dbReference type="GO" id="GO:0016020">
    <property type="term" value="C:membrane"/>
    <property type="evidence" value="ECO:0007669"/>
    <property type="project" value="UniProtKB-SubCell"/>
</dbReference>
<evidence type="ECO:0000256" key="5">
    <source>
        <dbReference type="ARBA" id="ARBA00022729"/>
    </source>
</evidence>
<dbReference type="InterPro" id="IPR045874">
    <property type="entry name" value="LRK10/LRL21-25-like"/>
</dbReference>
<keyword evidence="7" id="KW-0418">Kinase</keyword>
<keyword evidence="10" id="KW-0472">Membrane</keyword>
<dbReference type="PANTHER" id="PTHR27009">
    <property type="entry name" value="RUST RESISTANCE KINASE LR10-RELATED"/>
    <property type="match status" value="1"/>
</dbReference>
<evidence type="ECO:0000256" key="7">
    <source>
        <dbReference type="ARBA" id="ARBA00022777"/>
    </source>
</evidence>
<evidence type="ECO:0000256" key="8">
    <source>
        <dbReference type="ARBA" id="ARBA00022840"/>
    </source>
</evidence>
<evidence type="ECO:0000256" key="10">
    <source>
        <dbReference type="ARBA" id="ARBA00023136"/>
    </source>
</evidence>
<gene>
    <name evidence="15" type="ORF">EUGRSUZ_K00354</name>
</gene>
<dbReference type="GO" id="GO:0004674">
    <property type="term" value="F:protein serine/threonine kinase activity"/>
    <property type="evidence" value="ECO:0007669"/>
    <property type="project" value="UniProtKB-KW"/>
</dbReference>
<dbReference type="GO" id="GO:0005524">
    <property type="term" value="F:ATP binding"/>
    <property type="evidence" value="ECO:0007669"/>
    <property type="project" value="UniProtKB-UniRule"/>
</dbReference>